<protein>
    <submittedName>
        <fullName evidence="1">Uncharacterized protein</fullName>
    </submittedName>
</protein>
<reference evidence="1 2" key="1">
    <citation type="submission" date="2015-05" db="EMBL/GenBank/DDBJ databases">
        <title>Evolution of Trichinella species and genotypes.</title>
        <authorList>
            <person name="Korhonen P.K."/>
            <person name="Edoardo P."/>
            <person name="Giuseppe L.R."/>
            <person name="Gasser R.B."/>
        </authorList>
    </citation>
    <scope>NUCLEOTIDE SEQUENCE [LARGE SCALE GENOMIC DNA]</scope>
    <source>
        <strain evidence="1">ISS10</strain>
    </source>
</reference>
<dbReference type="AlphaFoldDB" id="A0A0V1KIC8"/>
<keyword evidence="2" id="KW-1185">Reference proteome</keyword>
<organism evidence="1 2">
    <name type="scientific">Trichinella nativa</name>
    <dbReference type="NCBI Taxonomy" id="6335"/>
    <lineage>
        <taxon>Eukaryota</taxon>
        <taxon>Metazoa</taxon>
        <taxon>Ecdysozoa</taxon>
        <taxon>Nematoda</taxon>
        <taxon>Enoplea</taxon>
        <taxon>Dorylaimia</taxon>
        <taxon>Trichinellida</taxon>
        <taxon>Trichinellidae</taxon>
        <taxon>Trichinella</taxon>
    </lineage>
</organism>
<gene>
    <name evidence="1" type="ORF">T02_6414</name>
</gene>
<accession>A0A0V1KIC8</accession>
<dbReference type="Proteomes" id="UP000054721">
    <property type="component" value="Unassembled WGS sequence"/>
</dbReference>
<evidence type="ECO:0000313" key="2">
    <source>
        <dbReference type="Proteomes" id="UP000054721"/>
    </source>
</evidence>
<comment type="caution">
    <text evidence="1">The sequence shown here is derived from an EMBL/GenBank/DDBJ whole genome shotgun (WGS) entry which is preliminary data.</text>
</comment>
<name>A0A0V1KIC8_9BILA</name>
<proteinExistence type="predicted"/>
<evidence type="ECO:0000313" key="1">
    <source>
        <dbReference type="EMBL" id="KRZ47019.1"/>
    </source>
</evidence>
<dbReference type="EMBL" id="JYDW01001571">
    <property type="protein sequence ID" value="KRZ47019.1"/>
    <property type="molecule type" value="Genomic_DNA"/>
</dbReference>
<sequence length="31" mass="3584">MQLRETPKGHIFLCLSINEESLNAVGMKMRH</sequence>